<evidence type="ECO:0000313" key="2">
    <source>
        <dbReference type="EMBL" id="KAK3198220.1"/>
    </source>
</evidence>
<evidence type="ECO:0000313" key="3">
    <source>
        <dbReference type="Proteomes" id="UP001281410"/>
    </source>
</evidence>
<dbReference type="Proteomes" id="UP001281410">
    <property type="component" value="Unassembled WGS sequence"/>
</dbReference>
<protein>
    <recommendedName>
        <fullName evidence="1">CoA-binding domain-containing protein</fullName>
    </recommendedName>
</protein>
<evidence type="ECO:0000259" key="1">
    <source>
        <dbReference type="Pfam" id="PF02629"/>
    </source>
</evidence>
<feature type="domain" description="CoA-binding" evidence="1">
    <location>
        <begin position="68"/>
        <end position="106"/>
    </location>
</feature>
<dbReference type="InterPro" id="IPR036291">
    <property type="entry name" value="NAD(P)-bd_dom_sf"/>
</dbReference>
<organism evidence="2 3">
    <name type="scientific">Dipteronia sinensis</name>
    <dbReference type="NCBI Taxonomy" id="43782"/>
    <lineage>
        <taxon>Eukaryota</taxon>
        <taxon>Viridiplantae</taxon>
        <taxon>Streptophyta</taxon>
        <taxon>Embryophyta</taxon>
        <taxon>Tracheophyta</taxon>
        <taxon>Spermatophyta</taxon>
        <taxon>Magnoliopsida</taxon>
        <taxon>eudicotyledons</taxon>
        <taxon>Gunneridae</taxon>
        <taxon>Pentapetalae</taxon>
        <taxon>rosids</taxon>
        <taxon>malvids</taxon>
        <taxon>Sapindales</taxon>
        <taxon>Sapindaceae</taxon>
        <taxon>Hippocastanoideae</taxon>
        <taxon>Acereae</taxon>
        <taxon>Dipteronia</taxon>
    </lineage>
</organism>
<reference evidence="2" key="1">
    <citation type="journal article" date="2023" name="Plant J.">
        <title>Genome sequences and population genomics provide insights into the demographic history, inbreeding, and mutation load of two 'living fossil' tree species of Dipteronia.</title>
        <authorList>
            <person name="Feng Y."/>
            <person name="Comes H.P."/>
            <person name="Chen J."/>
            <person name="Zhu S."/>
            <person name="Lu R."/>
            <person name="Zhang X."/>
            <person name="Li P."/>
            <person name="Qiu J."/>
            <person name="Olsen K.M."/>
            <person name="Qiu Y."/>
        </authorList>
    </citation>
    <scope>NUCLEOTIDE SEQUENCE</scope>
    <source>
        <strain evidence="2">NBL</strain>
    </source>
</reference>
<dbReference type="InterPro" id="IPR003781">
    <property type="entry name" value="CoA-bd"/>
</dbReference>
<dbReference type="Pfam" id="PF02629">
    <property type="entry name" value="CoA_binding"/>
    <property type="match status" value="1"/>
</dbReference>
<dbReference type="Gene3D" id="3.40.50.720">
    <property type="entry name" value="NAD(P)-binding Rossmann-like Domain"/>
    <property type="match status" value="1"/>
</dbReference>
<dbReference type="EMBL" id="JANJYJ010000007">
    <property type="protein sequence ID" value="KAK3198220.1"/>
    <property type="molecule type" value="Genomic_DNA"/>
</dbReference>
<proteinExistence type="predicted"/>
<comment type="caution">
    <text evidence="2">The sequence shown here is derived from an EMBL/GenBank/DDBJ whole genome shotgun (WGS) entry which is preliminary data.</text>
</comment>
<dbReference type="AlphaFoldDB" id="A0AAE0DYZ6"/>
<keyword evidence="3" id="KW-1185">Reference proteome</keyword>
<dbReference type="SUPFAM" id="SSF51735">
    <property type="entry name" value="NAD(P)-binding Rossmann-fold domains"/>
    <property type="match status" value="1"/>
</dbReference>
<name>A0AAE0DYZ6_9ROSI</name>
<gene>
    <name evidence="2" type="ORF">Dsin_021635</name>
</gene>
<accession>A0AAE0DYZ6</accession>
<sequence length="108" mass="12351">MKTVFGLRFITHKRIWVYKLNPLWIRVQYHLSPSVFTYRRPSSLTSRKRFSVVCSSSVTYQLTPLFTKAETKANAHVIHVPPPSVATTIIKAMEDELDLVVCITEGIS</sequence>